<dbReference type="Pfam" id="PF03704">
    <property type="entry name" value="BTAD"/>
    <property type="match status" value="1"/>
</dbReference>
<proteinExistence type="inferred from homology"/>
<dbReference type="SUPFAM" id="SSF48452">
    <property type="entry name" value="TPR-like"/>
    <property type="match status" value="2"/>
</dbReference>
<dbReference type="CDD" id="cd15831">
    <property type="entry name" value="BTAD"/>
    <property type="match status" value="1"/>
</dbReference>
<name>A0ABP8B7G1_9ACTN</name>
<evidence type="ECO:0000313" key="6">
    <source>
        <dbReference type="EMBL" id="GAA4199691.1"/>
    </source>
</evidence>
<dbReference type="RefSeq" id="WP_344920662.1">
    <property type="nucleotide sequence ID" value="NZ_BAABAQ010000010.1"/>
</dbReference>
<feature type="domain" description="OmpR/PhoB-type" evidence="5">
    <location>
        <begin position="1"/>
        <end position="90"/>
    </location>
</feature>
<dbReference type="InterPro" id="IPR001867">
    <property type="entry name" value="OmpR/PhoB-type_DNA-bd"/>
</dbReference>
<dbReference type="InterPro" id="IPR016032">
    <property type="entry name" value="Sig_transdc_resp-reg_C-effctor"/>
</dbReference>
<keyword evidence="7" id="KW-1185">Reference proteome</keyword>
<keyword evidence="2 3" id="KW-0238">DNA-binding</keyword>
<dbReference type="Gene3D" id="1.25.40.10">
    <property type="entry name" value="Tetratricopeptide repeat domain"/>
    <property type="match status" value="2"/>
</dbReference>
<gene>
    <name evidence="6" type="ORF">GCM10022252_51880</name>
</gene>
<accession>A0ABP8B7G1</accession>
<dbReference type="SMART" id="SM00862">
    <property type="entry name" value="Trans_reg_C"/>
    <property type="match status" value="1"/>
</dbReference>
<dbReference type="Proteomes" id="UP001501251">
    <property type="component" value="Unassembled WGS sequence"/>
</dbReference>
<dbReference type="Pfam" id="PF00486">
    <property type="entry name" value="Trans_reg_C"/>
    <property type="match status" value="1"/>
</dbReference>
<comment type="similarity">
    <text evidence="1">Belongs to the AfsR/DnrI/RedD regulatory family.</text>
</comment>
<dbReference type="SUPFAM" id="SSF52540">
    <property type="entry name" value="P-loop containing nucleoside triphosphate hydrolases"/>
    <property type="match status" value="1"/>
</dbReference>
<comment type="caution">
    <text evidence="6">The sequence shown here is derived from an EMBL/GenBank/DDBJ whole genome shotgun (WGS) entry which is preliminary data.</text>
</comment>
<feature type="DNA-binding region" description="OmpR/PhoB-type" evidence="3">
    <location>
        <begin position="1"/>
        <end position="90"/>
    </location>
</feature>
<reference evidence="7" key="1">
    <citation type="journal article" date="2019" name="Int. J. Syst. Evol. Microbiol.">
        <title>The Global Catalogue of Microorganisms (GCM) 10K type strain sequencing project: providing services to taxonomists for standard genome sequencing and annotation.</title>
        <authorList>
            <consortium name="The Broad Institute Genomics Platform"/>
            <consortium name="The Broad Institute Genome Sequencing Center for Infectious Disease"/>
            <person name="Wu L."/>
            <person name="Ma J."/>
        </authorList>
    </citation>
    <scope>NUCLEOTIDE SEQUENCE [LARGE SCALE GENOMIC DNA]</scope>
    <source>
        <strain evidence="7">JCM 17388</strain>
    </source>
</reference>
<dbReference type="PANTHER" id="PTHR47691:SF3">
    <property type="entry name" value="HTH-TYPE TRANSCRIPTIONAL REGULATOR RV0890C-RELATED"/>
    <property type="match status" value="1"/>
</dbReference>
<dbReference type="InterPro" id="IPR058852">
    <property type="entry name" value="HTH_77"/>
</dbReference>
<evidence type="ECO:0000256" key="4">
    <source>
        <dbReference type="SAM" id="MobiDB-lite"/>
    </source>
</evidence>
<dbReference type="Pfam" id="PF25872">
    <property type="entry name" value="HTH_77"/>
    <property type="match status" value="1"/>
</dbReference>
<dbReference type="Gene3D" id="1.10.10.10">
    <property type="entry name" value="Winged helix-like DNA-binding domain superfamily/Winged helix DNA-binding domain"/>
    <property type="match status" value="1"/>
</dbReference>
<dbReference type="EMBL" id="BAABAQ010000010">
    <property type="protein sequence ID" value="GAA4199691.1"/>
    <property type="molecule type" value="Genomic_DNA"/>
</dbReference>
<protein>
    <submittedName>
        <fullName evidence="6">BTAD domain-containing putative transcriptional regulator</fullName>
    </submittedName>
</protein>
<evidence type="ECO:0000313" key="7">
    <source>
        <dbReference type="Proteomes" id="UP001501251"/>
    </source>
</evidence>
<dbReference type="SMART" id="SM01043">
    <property type="entry name" value="BTAD"/>
    <property type="match status" value="1"/>
</dbReference>
<dbReference type="SMART" id="SM00028">
    <property type="entry name" value="TPR"/>
    <property type="match status" value="4"/>
</dbReference>
<dbReference type="PROSITE" id="PS51755">
    <property type="entry name" value="OMPR_PHOB"/>
    <property type="match status" value="1"/>
</dbReference>
<evidence type="ECO:0000256" key="1">
    <source>
        <dbReference type="ARBA" id="ARBA00005820"/>
    </source>
</evidence>
<organism evidence="6 7">
    <name type="scientific">Streptosporangium oxazolinicum</name>
    <dbReference type="NCBI Taxonomy" id="909287"/>
    <lineage>
        <taxon>Bacteria</taxon>
        <taxon>Bacillati</taxon>
        <taxon>Actinomycetota</taxon>
        <taxon>Actinomycetes</taxon>
        <taxon>Streptosporangiales</taxon>
        <taxon>Streptosporangiaceae</taxon>
        <taxon>Streptosporangium</taxon>
    </lineage>
</organism>
<evidence type="ECO:0000256" key="2">
    <source>
        <dbReference type="ARBA" id="ARBA00023125"/>
    </source>
</evidence>
<dbReference type="InterPro" id="IPR036388">
    <property type="entry name" value="WH-like_DNA-bd_sf"/>
</dbReference>
<dbReference type="PANTHER" id="PTHR47691">
    <property type="entry name" value="REGULATOR-RELATED"/>
    <property type="match status" value="1"/>
</dbReference>
<dbReference type="SUPFAM" id="SSF46894">
    <property type="entry name" value="C-terminal effector domain of the bipartite response regulators"/>
    <property type="match status" value="1"/>
</dbReference>
<dbReference type="InterPro" id="IPR011990">
    <property type="entry name" value="TPR-like_helical_dom_sf"/>
</dbReference>
<dbReference type="InterPro" id="IPR005158">
    <property type="entry name" value="BTAD"/>
</dbReference>
<feature type="region of interest" description="Disordered" evidence="4">
    <location>
        <begin position="319"/>
        <end position="346"/>
    </location>
</feature>
<evidence type="ECO:0000259" key="5">
    <source>
        <dbReference type="PROSITE" id="PS51755"/>
    </source>
</evidence>
<dbReference type="InterPro" id="IPR019734">
    <property type="entry name" value="TPR_rpt"/>
</dbReference>
<dbReference type="InterPro" id="IPR027417">
    <property type="entry name" value="P-loop_NTPase"/>
</dbReference>
<feature type="compositionally biased region" description="Gly residues" evidence="4">
    <location>
        <begin position="337"/>
        <end position="346"/>
    </location>
</feature>
<evidence type="ECO:0000256" key="3">
    <source>
        <dbReference type="PROSITE-ProRule" id="PRU01091"/>
    </source>
</evidence>
<sequence>MRFGVLGPLEVRSPTGEEISVGGPRPRALLVMLLLDAGRVVGVQRLIDGQYGDDPPAGAANAVQAQVSRLRRSLPGEVIEFHGTGYRLVADPDDVDAHRFERLAHEGRRLLAAGRHAVAVGPLREALALWRGPALADLPFGRASADRLEELWLAATEDLAEAESALPEGGPAASAASVAELRRLVAAHPLRERLRGQLMLALRAAGRRAEALAVFEEARRLLAEELGVDPSPELAAIHLAVLRAERPEPPPRRGLAAQLTSFVGRERELERIDALRDSRLITITGPGGTGKTRLAIEAAGRGRREVCFVDLSPLDGPVSPGDSASFRDSDLFDGSAPPGGHGPAGGGDQVARAVFGALGLREPGFHAPRPADLVEHLVAALAGQELLLVLDNCEHVNAAAATLVRRLLGECPGLTVLATGREPLGITGETLVPLAPLETPPPDSSPSVALAGPAVRLFADRAAAVRPGFEVRRANVETVIRICAALDGLPLAIELAAARLRSFTVEEIATRLAEHGRFRLLSRGDPTAAARHRTLRAVVEWSWDLLSPGEQVLARRFSVFAGSASLEAAEAVCEVEDAAGLLADLVDRSLVETDGDRYRMLDTIRLFCAERLAEAGEEDRLRGGHARHFLDLARRADPHLRRAEQLHWLARLSAEHGNLTAALRWAVRDDRETGLRLVAALAAYWWLGGRRGDAGEAAAELLAATGHPLAGLEEEYVMCVAHALPRPSPEHWERAEAIMWSRDRPLRYPFAAALWGMSAGPPESVSPAGPEIDRLFGVDPWSLALAGLSRALLKVLGGDPAGGERELEEVLARFRSLGERWGTAQGLDWLALVAGWRGEWGRARDLWREALELLEELGALEETADVLGRRAEALVREGDLAAAAADHRRAGELARRAGAPDVPAATHLGLGEIARLEGDHTEARHRIGLALRGAATGAFGAESARARALTALGRLAEAEGDLAGALLHHREAQARARRSPLAVDLADAVEGRAGADLIEGEGTRAALLLGMAVALRGTAVAGDRDVAGVAAGARDLVGAEAFASAYARGAAMRHDEVLAALDPDDECDVDDTDDVDDG</sequence>